<name>A0ABT0PJJ4_9GAMM</name>
<dbReference type="EMBL" id="JAMFLX010000027">
    <property type="protein sequence ID" value="MCL6271562.1"/>
    <property type="molecule type" value="Genomic_DNA"/>
</dbReference>
<reference evidence="2 3" key="1">
    <citation type="submission" date="2022-05" db="EMBL/GenBank/DDBJ databases">
        <authorList>
            <person name="Park J.-S."/>
        </authorList>
    </citation>
    <scope>NUCLEOTIDE SEQUENCE [LARGE SCALE GENOMIC DNA]</scope>
    <source>
        <strain evidence="2 3">2012CJ34-2</strain>
    </source>
</reference>
<evidence type="ECO:0000313" key="3">
    <source>
        <dbReference type="Proteomes" id="UP001203338"/>
    </source>
</evidence>
<gene>
    <name evidence="2" type="ORF">M3P05_16725</name>
</gene>
<organism evidence="2 3">
    <name type="scientific">Parendozoicomonas callyspongiae</name>
    <dbReference type="NCBI Taxonomy" id="2942213"/>
    <lineage>
        <taxon>Bacteria</taxon>
        <taxon>Pseudomonadati</taxon>
        <taxon>Pseudomonadota</taxon>
        <taxon>Gammaproteobacteria</taxon>
        <taxon>Oceanospirillales</taxon>
        <taxon>Endozoicomonadaceae</taxon>
        <taxon>Parendozoicomonas</taxon>
    </lineage>
</organism>
<feature type="region of interest" description="Disordered" evidence="1">
    <location>
        <begin position="1"/>
        <end position="44"/>
    </location>
</feature>
<feature type="compositionally biased region" description="Polar residues" evidence="1">
    <location>
        <begin position="30"/>
        <end position="44"/>
    </location>
</feature>
<proteinExistence type="predicted"/>
<dbReference type="Pfam" id="PF06992">
    <property type="entry name" value="Phage_lambda_P"/>
    <property type="match status" value="1"/>
</dbReference>
<sequence length="252" mass="28442">MKKGPNVASQQLKNLQTAAGQISTTSTSTEQQAKNSSQPGSQSSYAKADILDAVNFTFMLMRDAFPQQFINAFPSQDSRDRARSLWAKGLADLHPQLIKKAAIKSIKESKFLPSLSALRQLCETRYEDLGLKDPLQAYYEACRATNRTREGFWSHLAVYLAAKETGWQLLEGEPQNVALPVFERNYEILCNRIVAGENLEGEMFKALENHAQMDELRKAQIAAEKKLRKDMKQHGINPDGGRDEFLRMMEDL</sequence>
<comment type="caution">
    <text evidence="2">The sequence shown here is derived from an EMBL/GenBank/DDBJ whole genome shotgun (WGS) entry which is preliminary data.</text>
</comment>
<keyword evidence="3" id="KW-1185">Reference proteome</keyword>
<evidence type="ECO:0000313" key="2">
    <source>
        <dbReference type="EMBL" id="MCL6271562.1"/>
    </source>
</evidence>
<dbReference type="InterPro" id="IPR009731">
    <property type="entry name" value="P-like"/>
</dbReference>
<accession>A0ABT0PJJ4</accession>
<evidence type="ECO:0000256" key="1">
    <source>
        <dbReference type="SAM" id="MobiDB-lite"/>
    </source>
</evidence>
<dbReference type="RefSeq" id="WP_249701187.1">
    <property type="nucleotide sequence ID" value="NZ_JAMFLX010000027.1"/>
</dbReference>
<protein>
    <submittedName>
        <fullName evidence="2">Replication protein P</fullName>
    </submittedName>
</protein>
<feature type="compositionally biased region" description="Polar residues" evidence="1">
    <location>
        <begin position="7"/>
        <end position="22"/>
    </location>
</feature>
<dbReference type="Proteomes" id="UP001203338">
    <property type="component" value="Unassembled WGS sequence"/>
</dbReference>